<dbReference type="SUPFAM" id="SSF57850">
    <property type="entry name" value="RING/U-box"/>
    <property type="match status" value="1"/>
</dbReference>
<dbReference type="RefSeq" id="XP_015189958.1">
    <property type="nucleotide sequence ID" value="XM_015334472.1"/>
</dbReference>
<feature type="domain" description="RING-type" evidence="7">
    <location>
        <begin position="80"/>
        <end position="115"/>
    </location>
</feature>
<dbReference type="InterPro" id="IPR045072">
    <property type="entry name" value="MKRN-like"/>
</dbReference>
<dbReference type="PROSITE" id="PS50089">
    <property type="entry name" value="ZF_RING_2"/>
    <property type="match status" value="1"/>
</dbReference>
<dbReference type="Pfam" id="PF00097">
    <property type="entry name" value="zf-C3HC4"/>
    <property type="match status" value="1"/>
</dbReference>
<evidence type="ECO:0000259" key="7">
    <source>
        <dbReference type="PROSITE" id="PS50089"/>
    </source>
</evidence>
<name>A0ABM1JBX0_POLDO</name>
<evidence type="ECO:0000256" key="2">
    <source>
        <dbReference type="ARBA" id="ARBA00022723"/>
    </source>
</evidence>
<dbReference type="GeneID" id="107073774"/>
<dbReference type="PANTHER" id="PTHR11224:SF10">
    <property type="entry name" value="IP09428P-RELATED"/>
    <property type="match status" value="1"/>
</dbReference>
<keyword evidence="4" id="KW-0862">Zinc</keyword>
<evidence type="ECO:0000256" key="5">
    <source>
        <dbReference type="PROSITE-ProRule" id="PRU00175"/>
    </source>
</evidence>
<dbReference type="InterPro" id="IPR017907">
    <property type="entry name" value="Znf_RING_CS"/>
</dbReference>
<feature type="non-terminal residue" evidence="9">
    <location>
        <position position="125"/>
    </location>
</feature>
<dbReference type="InterPro" id="IPR001841">
    <property type="entry name" value="Znf_RING"/>
</dbReference>
<organism evidence="8 9">
    <name type="scientific">Polistes dominula</name>
    <name type="common">European paper wasp</name>
    <name type="synonym">Vespa dominula</name>
    <dbReference type="NCBI Taxonomy" id="743375"/>
    <lineage>
        <taxon>Eukaryota</taxon>
        <taxon>Metazoa</taxon>
        <taxon>Ecdysozoa</taxon>
        <taxon>Arthropoda</taxon>
        <taxon>Hexapoda</taxon>
        <taxon>Insecta</taxon>
        <taxon>Pterygota</taxon>
        <taxon>Neoptera</taxon>
        <taxon>Endopterygota</taxon>
        <taxon>Hymenoptera</taxon>
        <taxon>Apocrita</taxon>
        <taxon>Aculeata</taxon>
        <taxon>Vespoidea</taxon>
        <taxon>Vespidae</taxon>
        <taxon>Polistinae</taxon>
        <taxon>Polistini</taxon>
        <taxon>Polistes</taxon>
    </lineage>
</organism>
<evidence type="ECO:0000256" key="6">
    <source>
        <dbReference type="SAM" id="MobiDB-lite"/>
    </source>
</evidence>
<keyword evidence="8" id="KW-1185">Reference proteome</keyword>
<evidence type="ECO:0000313" key="9">
    <source>
        <dbReference type="RefSeq" id="XP_015189958.1"/>
    </source>
</evidence>
<feature type="compositionally biased region" description="Polar residues" evidence="6">
    <location>
        <begin position="37"/>
        <end position="52"/>
    </location>
</feature>
<dbReference type="PROSITE" id="PS00518">
    <property type="entry name" value="ZF_RING_1"/>
    <property type="match status" value="1"/>
</dbReference>
<dbReference type="PANTHER" id="PTHR11224">
    <property type="entry name" value="MAKORIN-RELATED"/>
    <property type="match status" value="1"/>
</dbReference>
<feature type="region of interest" description="Disordered" evidence="6">
    <location>
        <begin position="28"/>
        <end position="54"/>
    </location>
</feature>
<evidence type="ECO:0000313" key="8">
    <source>
        <dbReference type="Proteomes" id="UP000694924"/>
    </source>
</evidence>
<dbReference type="Proteomes" id="UP000694924">
    <property type="component" value="Unplaced"/>
</dbReference>
<dbReference type="Gene3D" id="3.30.40.10">
    <property type="entry name" value="Zinc/RING finger domain, C3HC4 (zinc finger)"/>
    <property type="match status" value="1"/>
</dbReference>
<sequence length="125" mass="13905">MQLKNTMSSIHVDEKLVKASDFLSSTVSSVAGSSTSNNELFNTSGTSTSTSKPIPYAQVLNPSVQAFDPSDIQRSKEMSCGICFEKIMEKLPNEQTFGILPNCNHCYCLNCIKEWRKAKEFKIEI</sequence>
<reference evidence="9" key="1">
    <citation type="submission" date="2025-08" db="UniProtKB">
        <authorList>
            <consortium name="RefSeq"/>
        </authorList>
    </citation>
    <scope>IDENTIFICATION</scope>
    <source>
        <tissue evidence="9">Whole body</tissue>
    </source>
</reference>
<evidence type="ECO:0000256" key="1">
    <source>
        <dbReference type="ARBA" id="ARBA00022679"/>
    </source>
</evidence>
<accession>A0ABM1JBX0</accession>
<evidence type="ECO:0000256" key="4">
    <source>
        <dbReference type="ARBA" id="ARBA00022833"/>
    </source>
</evidence>
<keyword evidence="2" id="KW-0479">Metal-binding</keyword>
<proteinExistence type="predicted"/>
<dbReference type="InterPro" id="IPR018957">
    <property type="entry name" value="Znf_C3HC4_RING-type"/>
</dbReference>
<keyword evidence="3 5" id="KW-0863">Zinc-finger</keyword>
<dbReference type="InterPro" id="IPR013083">
    <property type="entry name" value="Znf_RING/FYVE/PHD"/>
</dbReference>
<evidence type="ECO:0000256" key="3">
    <source>
        <dbReference type="ARBA" id="ARBA00022771"/>
    </source>
</evidence>
<protein>
    <submittedName>
        <fullName evidence="9">Uncharacterized protein LOC107073774</fullName>
    </submittedName>
</protein>
<gene>
    <name evidence="9" type="primary">LOC107073774</name>
</gene>
<keyword evidence="1" id="KW-0808">Transferase</keyword>